<feature type="region of interest" description="Disordered" evidence="5">
    <location>
        <begin position="296"/>
        <end position="316"/>
    </location>
</feature>
<feature type="compositionally biased region" description="Low complexity" evidence="5">
    <location>
        <begin position="193"/>
        <end position="202"/>
    </location>
</feature>
<dbReference type="GO" id="GO:0005634">
    <property type="term" value="C:nucleus"/>
    <property type="evidence" value="ECO:0007669"/>
    <property type="project" value="UniProtKB-SubCell"/>
</dbReference>
<evidence type="ECO:0000313" key="8">
    <source>
        <dbReference type="Proteomes" id="UP001634007"/>
    </source>
</evidence>
<feature type="domain" description="Tify" evidence="6">
    <location>
        <begin position="403"/>
        <end position="435"/>
    </location>
</feature>
<dbReference type="AlphaFoldDB" id="A0ABD3LAN3"/>
<name>A0ABD3LAN3_EUCGL</name>
<feature type="compositionally biased region" description="Low complexity" evidence="5">
    <location>
        <begin position="90"/>
        <end position="100"/>
    </location>
</feature>
<dbReference type="InterPro" id="IPR031307">
    <property type="entry name" value="Ninja_fam"/>
</dbReference>
<gene>
    <name evidence="7" type="ORF">ACJRO7_009790</name>
</gene>
<proteinExistence type="inferred from homology"/>
<comment type="similarity">
    <text evidence="2 4">Belongs to the Ninja family.</text>
</comment>
<feature type="compositionally biased region" description="Low complexity" evidence="5">
    <location>
        <begin position="163"/>
        <end position="179"/>
    </location>
</feature>
<feature type="compositionally biased region" description="Basic and acidic residues" evidence="5">
    <location>
        <begin position="1"/>
        <end position="15"/>
    </location>
</feature>
<dbReference type="EMBL" id="JBJKBG010000002">
    <property type="protein sequence ID" value="KAL3748607.1"/>
    <property type="molecule type" value="Genomic_DNA"/>
</dbReference>
<evidence type="ECO:0000256" key="3">
    <source>
        <dbReference type="ARBA" id="ARBA00023242"/>
    </source>
</evidence>
<protein>
    <recommendedName>
        <fullName evidence="4">Ninja-family protein</fullName>
    </recommendedName>
    <alternativeName>
        <fullName evidence="4">ABI-binding protein</fullName>
    </alternativeName>
</protein>
<comment type="function">
    <text evidence="4">Acts as a negative regulator of abscisic acid (ABA) response.</text>
</comment>
<comment type="subcellular location">
    <subcellularLocation>
        <location evidence="1 4">Nucleus</location>
    </subcellularLocation>
</comment>
<feature type="compositionally biased region" description="Polar residues" evidence="5">
    <location>
        <begin position="79"/>
        <end position="89"/>
    </location>
</feature>
<feature type="compositionally biased region" description="Polar residues" evidence="5">
    <location>
        <begin position="16"/>
        <end position="38"/>
    </location>
</feature>
<sequence>MEEKNQHGNCSHDDQVNSTTSVLTNGAPQNLMQRTSQEPPKEVQFSEIAPPAEEPLDLNIGLSFDDLFEESKEGPNPNPFSSTATGATAVNNVNPPKNNNGIQPPPLQPQQQPLPPYHTTDNNNLDEISSYVEERKKKQLEAYRRFILRKRARERAEAKKKAVAAAASPPAPPLAAAAAMQLPQHPPPKSITLPRAAATASPSTPPPLLVAAAAQPPQGPLPKSMVLPRAGVAASPPAQFLAAAAQPPQSPLPKPTLLPGAAASDMENLMLRWAVEKMNALGESYGKKILKGASAHARGTGSSSSQQPWASPQPNSEAKACTANVIYEKSAIVIEDSSHNKQIKRPRLLNAVQSNNAHQKNRKDYGVRGMKQLLTVTTTGDGPEGKKVDGFLYKDSKGGDILIVCLCHGVVLSPTNFVKHANHTDWSNPMKHIVFNSPPPPPPL</sequence>
<dbReference type="Pfam" id="PF16135">
    <property type="entry name" value="TDBD"/>
    <property type="match status" value="1"/>
</dbReference>
<evidence type="ECO:0000256" key="4">
    <source>
        <dbReference type="RuleBase" id="RU369029"/>
    </source>
</evidence>
<feature type="compositionally biased region" description="Low complexity" evidence="5">
    <location>
        <begin position="302"/>
        <end position="316"/>
    </location>
</feature>
<dbReference type="PANTHER" id="PTHR31413">
    <property type="entry name" value="AFP HOMOLOG 2"/>
    <property type="match status" value="1"/>
</dbReference>
<comment type="caution">
    <text evidence="7">The sequence shown here is derived from an EMBL/GenBank/DDBJ whole genome shotgun (WGS) entry which is preliminary data.</text>
</comment>
<keyword evidence="3 4" id="KW-0539">Nucleus</keyword>
<dbReference type="Proteomes" id="UP001634007">
    <property type="component" value="Unassembled WGS sequence"/>
</dbReference>
<evidence type="ECO:0000256" key="2">
    <source>
        <dbReference type="ARBA" id="ARBA00006081"/>
    </source>
</evidence>
<feature type="region of interest" description="Disordered" evidence="5">
    <location>
        <begin position="154"/>
        <end position="225"/>
    </location>
</feature>
<evidence type="ECO:0000256" key="5">
    <source>
        <dbReference type="SAM" id="MobiDB-lite"/>
    </source>
</evidence>
<accession>A0ABD3LAN3</accession>
<evidence type="ECO:0000259" key="6">
    <source>
        <dbReference type="Pfam" id="PF16135"/>
    </source>
</evidence>
<organism evidence="7 8">
    <name type="scientific">Eucalyptus globulus</name>
    <name type="common">Tasmanian blue gum</name>
    <dbReference type="NCBI Taxonomy" id="34317"/>
    <lineage>
        <taxon>Eukaryota</taxon>
        <taxon>Viridiplantae</taxon>
        <taxon>Streptophyta</taxon>
        <taxon>Embryophyta</taxon>
        <taxon>Tracheophyta</taxon>
        <taxon>Spermatophyta</taxon>
        <taxon>Magnoliopsida</taxon>
        <taxon>eudicotyledons</taxon>
        <taxon>Gunneridae</taxon>
        <taxon>Pentapetalae</taxon>
        <taxon>rosids</taxon>
        <taxon>malvids</taxon>
        <taxon>Myrtales</taxon>
        <taxon>Myrtaceae</taxon>
        <taxon>Myrtoideae</taxon>
        <taxon>Eucalypteae</taxon>
        <taxon>Eucalyptus</taxon>
    </lineage>
</organism>
<dbReference type="InterPro" id="IPR032308">
    <property type="entry name" value="TDBD"/>
</dbReference>
<reference evidence="7 8" key="1">
    <citation type="submission" date="2024-11" db="EMBL/GenBank/DDBJ databases">
        <title>Chromosome-level genome assembly of Eucalyptus globulus Labill. provides insights into its genome evolution.</title>
        <authorList>
            <person name="Li X."/>
        </authorList>
    </citation>
    <scope>NUCLEOTIDE SEQUENCE [LARGE SCALE GENOMIC DNA]</scope>
    <source>
        <strain evidence="7">CL2024</strain>
        <tissue evidence="7">Fresh tender leaves</tissue>
    </source>
</reference>
<feature type="region of interest" description="Disordered" evidence="5">
    <location>
        <begin position="1"/>
        <end position="124"/>
    </location>
</feature>
<dbReference type="PANTHER" id="PTHR31413:SF43">
    <property type="entry name" value="NINJA-FAMILY PROTEIN"/>
    <property type="match status" value="1"/>
</dbReference>
<evidence type="ECO:0000256" key="1">
    <source>
        <dbReference type="ARBA" id="ARBA00004123"/>
    </source>
</evidence>
<keyword evidence="8" id="KW-1185">Reference proteome</keyword>
<feature type="compositionally biased region" description="Pro residues" evidence="5">
    <location>
        <begin position="103"/>
        <end position="116"/>
    </location>
</feature>
<evidence type="ECO:0000313" key="7">
    <source>
        <dbReference type="EMBL" id="KAL3748607.1"/>
    </source>
</evidence>